<protein>
    <submittedName>
        <fullName evidence="2">Glycerophosphoryl diester phosphodiesterase</fullName>
        <ecNumber evidence="2">3.1.4.46</ecNumber>
    </submittedName>
</protein>
<dbReference type="Pfam" id="PF03009">
    <property type="entry name" value="GDPD"/>
    <property type="match status" value="1"/>
</dbReference>
<evidence type="ECO:0000259" key="1">
    <source>
        <dbReference type="PROSITE" id="PS51704"/>
    </source>
</evidence>
<gene>
    <name evidence="2" type="ORF">E9229_002189</name>
</gene>
<comment type="caution">
    <text evidence="2">The sequence shown here is derived from an EMBL/GenBank/DDBJ whole genome shotgun (WGS) entry which is preliminary data.</text>
</comment>
<dbReference type="InterPro" id="IPR030395">
    <property type="entry name" value="GP_PDE_dom"/>
</dbReference>
<dbReference type="EC" id="3.1.4.46" evidence="2"/>
<dbReference type="Gene3D" id="3.20.20.190">
    <property type="entry name" value="Phosphatidylinositol (PI) phosphodiesterase"/>
    <property type="match status" value="1"/>
</dbReference>
<accession>A0A839QHY5</accession>
<dbReference type="GO" id="GO:0006629">
    <property type="term" value="P:lipid metabolic process"/>
    <property type="evidence" value="ECO:0007669"/>
    <property type="project" value="InterPro"/>
</dbReference>
<dbReference type="PANTHER" id="PTHR46211:SF14">
    <property type="entry name" value="GLYCEROPHOSPHODIESTER PHOSPHODIESTERASE"/>
    <property type="match status" value="1"/>
</dbReference>
<dbReference type="GO" id="GO:0008889">
    <property type="term" value="F:glycerophosphodiester phosphodiesterase activity"/>
    <property type="evidence" value="ECO:0007669"/>
    <property type="project" value="UniProtKB-EC"/>
</dbReference>
<evidence type="ECO:0000313" key="3">
    <source>
        <dbReference type="Proteomes" id="UP000523000"/>
    </source>
</evidence>
<dbReference type="PROSITE" id="PS51704">
    <property type="entry name" value="GP_PDE"/>
    <property type="match status" value="1"/>
</dbReference>
<dbReference type="EMBL" id="JACHVS010000001">
    <property type="protein sequence ID" value="MBB2995998.1"/>
    <property type="molecule type" value="Genomic_DNA"/>
</dbReference>
<dbReference type="CDD" id="cd08556">
    <property type="entry name" value="GDPD"/>
    <property type="match status" value="1"/>
</dbReference>
<feature type="domain" description="GP-PDE" evidence="1">
    <location>
        <begin position="29"/>
        <end position="254"/>
    </location>
</feature>
<dbReference type="InterPro" id="IPR017946">
    <property type="entry name" value="PLC-like_Pdiesterase_TIM-brl"/>
</dbReference>
<proteinExistence type="predicted"/>
<keyword evidence="2" id="KW-0378">Hydrolase</keyword>
<dbReference type="PANTHER" id="PTHR46211">
    <property type="entry name" value="GLYCEROPHOSPHORYL DIESTER PHOSPHODIESTERASE"/>
    <property type="match status" value="1"/>
</dbReference>
<organism evidence="2 3">
    <name type="scientific">Paeniglutamicibacter cryotolerans</name>
    <dbReference type="NCBI Taxonomy" id="670079"/>
    <lineage>
        <taxon>Bacteria</taxon>
        <taxon>Bacillati</taxon>
        <taxon>Actinomycetota</taxon>
        <taxon>Actinomycetes</taxon>
        <taxon>Micrococcales</taxon>
        <taxon>Micrococcaceae</taxon>
        <taxon>Paeniglutamicibacter</taxon>
    </lineage>
</organism>
<name>A0A839QHY5_9MICC</name>
<dbReference type="Proteomes" id="UP000523000">
    <property type="component" value="Unassembled WGS sequence"/>
</dbReference>
<dbReference type="SUPFAM" id="SSF51695">
    <property type="entry name" value="PLC-like phosphodiesterases"/>
    <property type="match status" value="1"/>
</dbReference>
<reference evidence="2 3" key="1">
    <citation type="submission" date="2020-08" db="EMBL/GenBank/DDBJ databases">
        <title>Sequencing the genomes of 1000 actinobacteria strains.</title>
        <authorList>
            <person name="Klenk H.-P."/>
        </authorList>
    </citation>
    <scope>NUCLEOTIDE SEQUENCE [LARGE SCALE GENOMIC DNA]</scope>
    <source>
        <strain evidence="2 3">DSM 22826</strain>
    </source>
</reference>
<sequence>MMMAGCVGGQVSTGKVPPVHGPTSTSGGLILIAHRGAWRVFPESSAEAFAAMAGTAYPIEFDLRRLSDGTLVPSHDATADRIMQGISGPLDRINPDQWRGASIRSQDGTSLGTPTTWDEILERYGGKTVLVPELKRPVTDLAGFIASILDRGIQDTVIVQSADYEVCQELAAAGLRTVLVIQGGQPVPTQIKADGIGHVAVSRDLPASYFKELKDAGLEIWVFLVNRAGPLQEYLDRGVAGVFTDDPWKLEEELAESGRTVAGGP</sequence>
<dbReference type="AlphaFoldDB" id="A0A839QHY5"/>
<evidence type="ECO:0000313" key="2">
    <source>
        <dbReference type="EMBL" id="MBB2995998.1"/>
    </source>
</evidence>
<keyword evidence="3" id="KW-1185">Reference proteome</keyword>
<dbReference type="RefSeq" id="WP_183511186.1">
    <property type="nucleotide sequence ID" value="NZ_BAABGK010000042.1"/>
</dbReference>